<evidence type="ECO:0000259" key="4">
    <source>
        <dbReference type="PROSITE" id="PS50905"/>
    </source>
</evidence>
<dbReference type="CDD" id="cd01052">
    <property type="entry name" value="DPSL"/>
    <property type="match status" value="1"/>
</dbReference>
<proteinExistence type="predicted"/>
<keyword evidence="3" id="KW-0479">Metal-binding</keyword>
<feature type="domain" description="Ferritin-like diiron" evidence="4">
    <location>
        <begin position="10"/>
        <end position="162"/>
    </location>
</feature>
<evidence type="ECO:0000313" key="5">
    <source>
        <dbReference type="EMBL" id="ACE03087.1"/>
    </source>
</evidence>
<feature type="binding site" evidence="3">
    <location>
        <position position="147"/>
    </location>
    <ligand>
        <name>Fe cation</name>
        <dbReference type="ChEBI" id="CHEBI:24875"/>
    </ligand>
</feature>
<dbReference type="Gene3D" id="1.20.1260.10">
    <property type="match status" value="1"/>
</dbReference>
<dbReference type="GO" id="GO:0008199">
    <property type="term" value="F:ferric iron binding"/>
    <property type="evidence" value="ECO:0007669"/>
    <property type="project" value="InterPro"/>
</dbReference>
<dbReference type="eggNOG" id="COG2406">
    <property type="taxonomic scope" value="Bacteria"/>
</dbReference>
<dbReference type="GO" id="GO:0004322">
    <property type="term" value="F:ferroxidase activity"/>
    <property type="evidence" value="ECO:0007669"/>
    <property type="project" value="TreeGrafter"/>
</dbReference>
<dbReference type="InterPro" id="IPR008331">
    <property type="entry name" value="Ferritin_DPS_dom"/>
</dbReference>
<organism evidence="5">
    <name type="scientific">Chlorobium phaeobacteroides (strain BS1)</name>
    <dbReference type="NCBI Taxonomy" id="331678"/>
    <lineage>
        <taxon>Bacteria</taxon>
        <taxon>Pseudomonadati</taxon>
        <taxon>Chlorobiota</taxon>
        <taxon>Chlorobiia</taxon>
        <taxon>Chlorobiales</taxon>
        <taxon>Chlorobiaceae</taxon>
        <taxon>Chlorobium/Pelodictyon group</taxon>
        <taxon>Chlorobium</taxon>
    </lineage>
</organism>
<keyword evidence="2 3" id="KW-0408">Iron</keyword>
<feature type="binding site" evidence="3">
    <location>
        <position position="112"/>
    </location>
    <ligand>
        <name>Fe cation</name>
        <dbReference type="ChEBI" id="CHEBI:24875"/>
    </ligand>
</feature>
<dbReference type="SUPFAM" id="SSF47240">
    <property type="entry name" value="Ferritin-like"/>
    <property type="match status" value="1"/>
</dbReference>
<evidence type="ECO:0000256" key="1">
    <source>
        <dbReference type="ARBA" id="ARBA00022434"/>
    </source>
</evidence>
<gene>
    <name evidence="5" type="ordered locus">Cphamn1_0104</name>
</gene>
<dbReference type="InterPro" id="IPR009078">
    <property type="entry name" value="Ferritin-like_SF"/>
</dbReference>
<dbReference type="EMBL" id="CP001101">
    <property type="protein sequence ID" value="ACE03087.1"/>
    <property type="molecule type" value="Genomic_DNA"/>
</dbReference>
<dbReference type="InterPro" id="IPR033921">
    <property type="entry name" value="DPSL_diiron-bd_dom"/>
</dbReference>
<feature type="binding site" evidence="3">
    <location>
        <position position="27"/>
    </location>
    <ligand>
        <name>Fe cation</name>
        <dbReference type="ChEBI" id="CHEBI:24875"/>
    </ligand>
</feature>
<keyword evidence="1" id="KW-0409">Iron storage</keyword>
<accession>B3EK19</accession>
<dbReference type="AlphaFoldDB" id="B3EK19"/>
<dbReference type="InterPro" id="IPR014490">
    <property type="entry name" value="Dps-like"/>
</dbReference>
<sequence>MGTRGREIVGEHIDRVLELLNKAFADEWLAYYQYWIGAKIVEGPMKDAVIAELLQHAADELRHADLVSGRIIQLGGVPLTSPKKWFDWTNCGYDEPENPFVEKILEQNISGEQCAISTYNSIIEEIGMKDPVTYNIAVQILEDEVEHEEDLQSLLEDLGVIINK</sequence>
<dbReference type="GO" id="GO:0020037">
    <property type="term" value="F:heme binding"/>
    <property type="evidence" value="ECO:0007669"/>
    <property type="project" value="TreeGrafter"/>
</dbReference>
<dbReference type="PIRSF" id="PIRSF018063">
    <property type="entry name" value="Ferrtn_UCP018063"/>
    <property type="match status" value="1"/>
</dbReference>
<dbReference type="KEGG" id="cpb:Cphamn1_0104"/>
<evidence type="ECO:0000256" key="2">
    <source>
        <dbReference type="ARBA" id="ARBA00023004"/>
    </source>
</evidence>
<dbReference type="PANTHER" id="PTHR30295">
    <property type="entry name" value="BACTERIOFERRITIN"/>
    <property type="match status" value="1"/>
</dbReference>
<dbReference type="GO" id="GO:0006879">
    <property type="term" value="P:intracellular iron ion homeostasis"/>
    <property type="evidence" value="ECO:0007669"/>
    <property type="project" value="UniProtKB-KW"/>
</dbReference>
<feature type="binding site" evidence="3">
    <location>
        <position position="63"/>
    </location>
    <ligand>
        <name>Fe cation</name>
        <dbReference type="ChEBI" id="CHEBI:24875"/>
    </ligand>
</feature>
<reference evidence="5" key="1">
    <citation type="submission" date="2008-06" db="EMBL/GenBank/DDBJ databases">
        <title>Complete sequence of Chlorobium phaeobacteroides BS1.</title>
        <authorList>
            <consortium name="US DOE Joint Genome Institute"/>
            <person name="Lucas S."/>
            <person name="Copeland A."/>
            <person name="Lapidus A."/>
            <person name="Glavina del Rio T."/>
            <person name="Dalin E."/>
            <person name="Tice H."/>
            <person name="Bruce D."/>
            <person name="Goodwin L."/>
            <person name="Pitluck S."/>
            <person name="Schmutz J."/>
            <person name="Larimer F."/>
            <person name="Land M."/>
            <person name="Hauser L."/>
            <person name="Kyrpides N."/>
            <person name="Ovchinnikova G."/>
            <person name="Li T."/>
            <person name="Liu Z."/>
            <person name="Zhao F."/>
            <person name="Overmann J."/>
            <person name="Bryant D.A."/>
            <person name="Richardson P."/>
        </authorList>
    </citation>
    <scope>NUCLEOTIDE SEQUENCE [LARGE SCALE GENOMIC DNA]</scope>
    <source>
        <strain evidence="5">BS1</strain>
    </source>
</reference>
<feature type="binding site" evidence="3">
    <location>
        <position position="144"/>
    </location>
    <ligand>
        <name>Fe cation</name>
        <dbReference type="ChEBI" id="CHEBI:24875"/>
    </ligand>
</feature>
<dbReference type="STRING" id="331678.Cphamn1_0104"/>
<protein>
    <submittedName>
        <fullName evidence="5">Ferritin Dps family protein</fullName>
    </submittedName>
</protein>
<dbReference type="InterPro" id="IPR009040">
    <property type="entry name" value="Ferritin-like_diiron"/>
</dbReference>
<dbReference type="Pfam" id="PF00210">
    <property type="entry name" value="Ferritin"/>
    <property type="match status" value="1"/>
</dbReference>
<dbReference type="GO" id="GO:0005829">
    <property type="term" value="C:cytosol"/>
    <property type="evidence" value="ECO:0007669"/>
    <property type="project" value="TreeGrafter"/>
</dbReference>
<dbReference type="PANTHER" id="PTHR30295:SF1">
    <property type="entry name" value="DNA PROTECTION DURING STARVATION PROTEIN"/>
    <property type="match status" value="1"/>
</dbReference>
<dbReference type="HOGENOM" id="CLU_104506_4_0_10"/>
<dbReference type="InterPro" id="IPR012347">
    <property type="entry name" value="Ferritin-like"/>
</dbReference>
<dbReference type="OrthoDB" id="9800505at2"/>
<name>B3EK19_CHLPB</name>
<dbReference type="PROSITE" id="PS50905">
    <property type="entry name" value="FERRITIN_LIKE"/>
    <property type="match status" value="1"/>
</dbReference>
<evidence type="ECO:0000256" key="3">
    <source>
        <dbReference type="PIRSR" id="PIRSR018063-50"/>
    </source>
</evidence>